<protein>
    <submittedName>
        <fullName evidence="2">Uncharacterized protein</fullName>
    </submittedName>
</protein>
<feature type="region of interest" description="Disordered" evidence="1">
    <location>
        <begin position="92"/>
        <end position="119"/>
    </location>
</feature>
<dbReference type="EMBL" id="KZ107852">
    <property type="protein sequence ID" value="OSS45995.1"/>
    <property type="molecule type" value="Genomic_DNA"/>
</dbReference>
<accession>A0A1Y2LQB1</accession>
<dbReference type="STRING" id="105696.A0A1Y2LQB1"/>
<keyword evidence="3" id="KW-1185">Reference proteome</keyword>
<feature type="compositionally biased region" description="Low complexity" evidence="1">
    <location>
        <begin position="42"/>
        <end position="53"/>
    </location>
</feature>
<dbReference type="Proteomes" id="UP000193240">
    <property type="component" value="Unassembled WGS sequence"/>
</dbReference>
<dbReference type="InParanoid" id="A0A1Y2LQB1"/>
<evidence type="ECO:0000313" key="2">
    <source>
        <dbReference type="EMBL" id="OSS45995.1"/>
    </source>
</evidence>
<dbReference type="AlphaFoldDB" id="A0A1Y2LQB1"/>
<proteinExistence type="predicted"/>
<evidence type="ECO:0000313" key="3">
    <source>
        <dbReference type="Proteomes" id="UP000193240"/>
    </source>
</evidence>
<organism evidence="2 3">
    <name type="scientific">Epicoccum nigrum</name>
    <name type="common">Soil fungus</name>
    <name type="synonym">Epicoccum purpurascens</name>
    <dbReference type="NCBI Taxonomy" id="105696"/>
    <lineage>
        <taxon>Eukaryota</taxon>
        <taxon>Fungi</taxon>
        <taxon>Dikarya</taxon>
        <taxon>Ascomycota</taxon>
        <taxon>Pezizomycotina</taxon>
        <taxon>Dothideomycetes</taxon>
        <taxon>Pleosporomycetidae</taxon>
        <taxon>Pleosporales</taxon>
        <taxon>Pleosporineae</taxon>
        <taxon>Didymellaceae</taxon>
        <taxon>Epicoccum</taxon>
    </lineage>
</organism>
<evidence type="ECO:0000256" key="1">
    <source>
        <dbReference type="SAM" id="MobiDB-lite"/>
    </source>
</evidence>
<feature type="compositionally biased region" description="Polar residues" evidence="1">
    <location>
        <begin position="109"/>
        <end position="119"/>
    </location>
</feature>
<feature type="compositionally biased region" description="Polar residues" evidence="1">
    <location>
        <begin position="14"/>
        <end position="41"/>
    </location>
</feature>
<gene>
    <name evidence="2" type="ORF">B5807_08169</name>
</gene>
<reference evidence="2 3" key="1">
    <citation type="journal article" date="2017" name="Genome Announc.">
        <title>Genome sequence of the saprophytic ascomycete Epicoccum nigrum ICMP 19927 strain isolated from New Zealand.</title>
        <authorList>
            <person name="Fokin M."/>
            <person name="Fleetwood D."/>
            <person name="Weir B.S."/>
            <person name="Villas-Boas S.G."/>
        </authorList>
    </citation>
    <scope>NUCLEOTIDE SEQUENCE [LARGE SCALE GENOMIC DNA]</scope>
    <source>
        <strain evidence="2 3">ICMP 19927</strain>
    </source>
</reference>
<feature type="region of interest" description="Disordered" evidence="1">
    <location>
        <begin position="1"/>
        <end position="62"/>
    </location>
</feature>
<name>A0A1Y2LQB1_EPING</name>
<dbReference type="OMA" id="PGENRWR"/>
<sequence>MSGAGENRWRRPGQGNSKDGRQQATPPTSNVWSNKAVQGNKTAGPGQAAPTAAPKEDHVPVRDFNAAEVRDYLKKKYRETIAENPAVYHKVEGDSVPKRSSGVWGARGSGTSHKMPNGQNFFDVLKKQLASLEQTK</sequence>